<dbReference type="Pfam" id="PF20146">
    <property type="entry name" value="NRF"/>
    <property type="match status" value="1"/>
</dbReference>
<evidence type="ECO:0000256" key="2">
    <source>
        <dbReference type="SAM" id="SignalP"/>
    </source>
</evidence>
<feature type="transmembrane region" description="Helical" evidence="1">
    <location>
        <begin position="637"/>
        <end position="657"/>
    </location>
</feature>
<evidence type="ECO:0000313" key="4">
    <source>
        <dbReference type="EMBL" id="CAB3382238.1"/>
    </source>
</evidence>
<dbReference type="Proteomes" id="UP000494165">
    <property type="component" value="Unassembled WGS sequence"/>
</dbReference>
<keyword evidence="5" id="KW-1185">Reference proteome</keyword>
<feature type="signal peptide" evidence="2">
    <location>
        <begin position="1"/>
        <end position="17"/>
    </location>
</feature>
<evidence type="ECO:0000259" key="3">
    <source>
        <dbReference type="SMART" id="SM00703"/>
    </source>
</evidence>
<feature type="transmembrane region" description="Helical" evidence="1">
    <location>
        <begin position="346"/>
        <end position="371"/>
    </location>
</feature>
<dbReference type="OrthoDB" id="10006435at2759"/>
<evidence type="ECO:0000256" key="1">
    <source>
        <dbReference type="SAM" id="Phobius"/>
    </source>
</evidence>
<dbReference type="EMBL" id="CADEPI010000261">
    <property type="protein sequence ID" value="CAB3382238.1"/>
    <property type="molecule type" value="Genomic_DNA"/>
</dbReference>
<feature type="transmembrane region" description="Helical" evidence="1">
    <location>
        <begin position="453"/>
        <end position="473"/>
    </location>
</feature>
<name>A0A8S1DF64_9INSE</name>
<keyword evidence="1" id="KW-1133">Transmembrane helix</keyword>
<feature type="transmembrane region" description="Helical" evidence="1">
    <location>
        <begin position="564"/>
        <end position="584"/>
    </location>
</feature>
<keyword evidence="1" id="KW-0472">Membrane</keyword>
<keyword evidence="1" id="KW-0812">Transmembrane</keyword>
<dbReference type="SMART" id="SM00703">
    <property type="entry name" value="NRF"/>
    <property type="match status" value="1"/>
</dbReference>
<organism evidence="4 5">
    <name type="scientific">Cloeon dipterum</name>
    <dbReference type="NCBI Taxonomy" id="197152"/>
    <lineage>
        <taxon>Eukaryota</taxon>
        <taxon>Metazoa</taxon>
        <taxon>Ecdysozoa</taxon>
        <taxon>Arthropoda</taxon>
        <taxon>Hexapoda</taxon>
        <taxon>Insecta</taxon>
        <taxon>Pterygota</taxon>
        <taxon>Palaeoptera</taxon>
        <taxon>Ephemeroptera</taxon>
        <taxon>Pisciforma</taxon>
        <taxon>Baetidae</taxon>
        <taxon>Cloeon</taxon>
    </lineage>
</organism>
<feature type="transmembrane region" description="Helical" evidence="1">
    <location>
        <begin position="235"/>
        <end position="257"/>
    </location>
</feature>
<feature type="transmembrane region" description="Helical" evidence="1">
    <location>
        <begin position="663"/>
        <end position="692"/>
    </location>
</feature>
<protein>
    <recommendedName>
        <fullName evidence="3">Nose resistant-to-fluoxetine protein N-terminal domain-containing protein</fullName>
    </recommendedName>
</protein>
<dbReference type="InterPro" id="IPR002656">
    <property type="entry name" value="Acyl_transf_3_dom"/>
</dbReference>
<keyword evidence="2" id="KW-0732">Signal</keyword>
<accession>A0A8S1DF64</accession>
<comment type="caution">
    <text evidence="4">The sequence shown here is derived from an EMBL/GenBank/DDBJ whole genome shotgun (WGS) entry which is preliminary data.</text>
</comment>
<dbReference type="Pfam" id="PF01757">
    <property type="entry name" value="Acyl_transf_3"/>
    <property type="match status" value="1"/>
</dbReference>
<gene>
    <name evidence="4" type="ORF">CLODIP_2_CD04738</name>
</gene>
<dbReference type="GO" id="GO:0016747">
    <property type="term" value="F:acyltransferase activity, transferring groups other than amino-acyl groups"/>
    <property type="evidence" value="ECO:0007669"/>
    <property type="project" value="InterPro"/>
</dbReference>
<evidence type="ECO:0000313" key="5">
    <source>
        <dbReference type="Proteomes" id="UP000494165"/>
    </source>
</evidence>
<reference evidence="4 5" key="1">
    <citation type="submission" date="2020-04" db="EMBL/GenBank/DDBJ databases">
        <authorList>
            <person name="Alioto T."/>
            <person name="Alioto T."/>
            <person name="Gomez Garrido J."/>
        </authorList>
    </citation>
    <scope>NUCLEOTIDE SEQUENCE [LARGE SCALE GENOMIC DNA]</scope>
</reference>
<feature type="domain" description="Nose resistant-to-fluoxetine protein N-terminal" evidence="3">
    <location>
        <begin position="41"/>
        <end position="219"/>
    </location>
</feature>
<dbReference type="InterPro" id="IPR052728">
    <property type="entry name" value="O2_lipid_transport_reg"/>
</dbReference>
<dbReference type="PANTHER" id="PTHR11161:SF71">
    <property type="entry name" value="NOSE RESISTANT-TO-FLUOXETINE PROTEIN N-TERMINAL DOMAIN-CONTAINING PROTEIN"/>
    <property type="match status" value="1"/>
</dbReference>
<dbReference type="PANTHER" id="PTHR11161">
    <property type="entry name" value="O-ACYLTRANSFERASE"/>
    <property type="match status" value="1"/>
</dbReference>
<proteinExistence type="predicted"/>
<feature type="chain" id="PRO_5035786586" description="Nose resistant-to-fluoxetine protein N-terminal domain-containing protein" evidence="2">
    <location>
        <begin position="18"/>
        <end position="757"/>
    </location>
</feature>
<feature type="transmembrane region" description="Helical" evidence="1">
    <location>
        <begin position="392"/>
        <end position="410"/>
    </location>
</feature>
<dbReference type="AlphaFoldDB" id="A0A8S1DF64"/>
<dbReference type="InterPro" id="IPR006621">
    <property type="entry name" value="Nose-resist-to-fluoxetine_N"/>
</dbReference>
<feature type="transmembrane region" description="Helical" evidence="1">
    <location>
        <begin position="480"/>
        <end position="501"/>
    </location>
</feature>
<feature type="transmembrane region" description="Helical" evidence="1">
    <location>
        <begin position="534"/>
        <end position="552"/>
    </location>
</feature>
<sequence>MTAVVVLLTLVATPAAAFLAAEHPMPMPMAMAAPWHAHLRGQQCKNDSALFDKELHKLTLWAVQMFDASAKFPSGVLFGATHALGSYDECLSVSASGAPVRSQYCLARVQLRPSTHLPWGAVNGSADRAARTFRDFIASPVAPKEHEPRIPKHDDDDPGGSVWLKVQRTIIDPSKKRRDVLHWGLCVPASCDRWDVEAHLRAVFTPMGKSMGLEGSISVENCETVDSGPSLGPGAIALIVFLCVFVLFVAIGTTYDLTHSIKDGRKNLDWQPTRREEVLLCFSIYRNLKRLISTTADEHHLKCMHGIKLYSMACVVLGHRLMFSLGSPIHNPEFIEGHYERLDTMLLLNGFIIVDTFFTISGFLVCFLLLTAYSKNVNVPIPILFIHRYVRLTPVYAVVVCVYAMLLQHLGSGPIWADKVGREVARCTENWWANLLYINNYVNTDAMCMFQSWYLSCDMQLFLISVPIASLLWKRPKIGQITLALAIFASVMIPFAVTMLYKLDALLLLYMNTLEDPTVNQTFRFMYAPTHSRGSPYLIGMAFGYFTFLAQNDQLKVSQRTRRTCWWVLSALPVISLLSAWIFYLPGRQYIALEAAFYGALHRVGWSLGISWVVFAVCTGGKGVVKLLLSMKPVIALSRLTYCAFLSHGALQLYSVATIRVPAYMSIFTLLWMTLGDILLAFFVGGLLNLIFESPFLALEKVLIGKKVQKIKGTDEIEQRDLSNQPITVLHQEDIGGPKINHGAQFDGQETYRNMNE</sequence>
<feature type="transmembrane region" description="Helical" evidence="1">
    <location>
        <begin position="604"/>
        <end position="625"/>
    </location>
</feature>